<reference evidence="1" key="1">
    <citation type="submission" date="2020-01" db="EMBL/GenBank/DDBJ databases">
        <authorList>
            <person name="Meier V. D."/>
            <person name="Meier V D."/>
        </authorList>
    </citation>
    <scope>NUCLEOTIDE SEQUENCE</scope>
    <source>
        <strain evidence="1">HLG_WM_MAG_04</strain>
    </source>
</reference>
<gene>
    <name evidence="1" type="ORF">HELGO_WM8958</name>
</gene>
<evidence type="ECO:0000313" key="1">
    <source>
        <dbReference type="EMBL" id="CAA6820222.1"/>
    </source>
</evidence>
<name>A0A6S6TH79_9BACT</name>
<proteinExistence type="predicted"/>
<accession>A0A6S6TH79</accession>
<protein>
    <submittedName>
        <fullName evidence="1">Uncharacterized protein</fullName>
    </submittedName>
</protein>
<organism evidence="1">
    <name type="scientific">uncultured Sulfurovum sp</name>
    <dbReference type="NCBI Taxonomy" id="269237"/>
    <lineage>
        <taxon>Bacteria</taxon>
        <taxon>Pseudomonadati</taxon>
        <taxon>Campylobacterota</taxon>
        <taxon>Epsilonproteobacteria</taxon>
        <taxon>Campylobacterales</taxon>
        <taxon>Sulfurovaceae</taxon>
        <taxon>Sulfurovum</taxon>
        <taxon>environmental samples</taxon>
    </lineage>
</organism>
<sequence>MHRQKERLAYTIVDLRRLSEGFNSRDMFFESDNVKNKSKFYVAEVERSIHELQRTELSLLMKHETLSEIEKIYHKLFRSIPRCDSLHEETHLLLAQPLKV</sequence>
<dbReference type="EMBL" id="CACVAX010000056">
    <property type="protein sequence ID" value="CAA6820222.1"/>
    <property type="molecule type" value="Genomic_DNA"/>
</dbReference>
<dbReference type="AlphaFoldDB" id="A0A6S6TH79"/>